<evidence type="ECO:0000256" key="1">
    <source>
        <dbReference type="ARBA" id="ARBA00007637"/>
    </source>
</evidence>
<dbReference type="RefSeq" id="WP_104409327.1">
    <property type="nucleotide sequence ID" value="NZ_PTIS01000003.1"/>
</dbReference>
<gene>
    <name evidence="4" type="ORF">BD821_10316</name>
</gene>
<dbReference type="PANTHER" id="PTHR43000">
    <property type="entry name" value="DTDP-D-GLUCOSE 4,6-DEHYDRATASE-RELATED"/>
    <property type="match status" value="1"/>
</dbReference>
<evidence type="ECO:0000313" key="5">
    <source>
        <dbReference type="Proteomes" id="UP000239863"/>
    </source>
</evidence>
<comment type="similarity">
    <text evidence="1">Belongs to the NAD(P)-dependent epimerase/dehydratase family.</text>
</comment>
<organism evidence="4 5">
    <name type="scientific">Clostridium algidicarnis DSM 15099</name>
    <dbReference type="NCBI Taxonomy" id="1121295"/>
    <lineage>
        <taxon>Bacteria</taxon>
        <taxon>Bacillati</taxon>
        <taxon>Bacillota</taxon>
        <taxon>Clostridia</taxon>
        <taxon>Eubacteriales</taxon>
        <taxon>Clostridiaceae</taxon>
        <taxon>Clostridium</taxon>
    </lineage>
</organism>
<feature type="transmembrane region" description="Helical" evidence="2">
    <location>
        <begin position="357"/>
        <end position="373"/>
    </location>
</feature>
<dbReference type="InterPro" id="IPR001509">
    <property type="entry name" value="Epimerase_deHydtase"/>
</dbReference>
<evidence type="ECO:0000256" key="2">
    <source>
        <dbReference type="SAM" id="Phobius"/>
    </source>
</evidence>
<protein>
    <submittedName>
        <fullName evidence="4">Nucleoside-diphosphate-sugar epimerase</fullName>
    </submittedName>
</protein>
<sequence length="730" mass="83607">MKILIAGGYGFIGSTVAERFYKEGNEIYIIDNLSSGDANNVKVKHKFYNLDTSDKKCEEIFKAIAFDMVIYLAECGSINVLEEHPNLDECLSVSGLINILTLSTKFNIKKVLYLSSALVYSDKGSLPHIEEDIVDANSPYGILKTTGEMYCKKWSEIYNLNVVILRVSSAYGPKQKSIDGGNYICEFIERNISEDEVVVYGDGTQTKDYIYIEDVVDAIYKSMSSSFSGVLNISSNEQHSVNEILDLIKDEKPIKSVIYSKDKWWDIKNMQLDNNKAKKILNWNPKYPLKQGIKLTYKWSKEQLEQDKNKISKSNIKDEKKDALFSSKYIPYIENMLGFLVLYFLTSKFSNSMYGDSNFNFSIVYIVLIAIVYGTRQAVISVILSTLLSIFNFLHLGGDIVSFIYEQRHIIQILMNIIVGLAIGYRIDKLNSDINSKDMEISSVKEKYNFLEIIYNETLIVKEELSAQILNSQDVFGKMYKITKELDKLDVEDIFQNAVDIIEEAMKTKTVAIYASGVNSKYLRLVSKSKDSNLNIKGSVKKLDYKNIIEEIKRDGIYINRNLEKGIPMFISPILDESGNDIAYVCVYNVEFNYITLYFENLFKIIVELVKSSLLKAYAYEIAINKERFIKDTRILNDNAFKTIYLSKKRLKEEKNIPYILVKVKSFTSFEELNYNALNVIRDTDYIGAINDGVYIILSNTKAKDYESIVKRLREGNIDTEFIDEGGLIE</sequence>
<accession>A0A2S6FZ86</accession>
<keyword evidence="2" id="KW-0812">Transmembrane</keyword>
<keyword evidence="2" id="KW-0472">Membrane</keyword>
<dbReference type="EMBL" id="PTIS01000003">
    <property type="protein sequence ID" value="PPK48896.1"/>
    <property type="molecule type" value="Genomic_DNA"/>
</dbReference>
<dbReference type="Proteomes" id="UP000239863">
    <property type="component" value="Unassembled WGS sequence"/>
</dbReference>
<dbReference type="AlphaFoldDB" id="A0A2S6FZ86"/>
<dbReference type="InterPro" id="IPR036291">
    <property type="entry name" value="NAD(P)-bd_dom_sf"/>
</dbReference>
<dbReference type="Pfam" id="PF01370">
    <property type="entry name" value="Epimerase"/>
    <property type="match status" value="1"/>
</dbReference>
<feature type="transmembrane region" description="Helical" evidence="2">
    <location>
        <begin position="329"/>
        <end position="345"/>
    </location>
</feature>
<dbReference type="Gene3D" id="3.40.50.720">
    <property type="entry name" value="NAD(P)-binding Rossmann-like Domain"/>
    <property type="match status" value="1"/>
</dbReference>
<keyword evidence="2" id="KW-1133">Transmembrane helix</keyword>
<feature type="domain" description="NAD-dependent epimerase/dehydratase" evidence="3">
    <location>
        <begin position="3"/>
        <end position="225"/>
    </location>
</feature>
<comment type="caution">
    <text evidence="4">The sequence shown here is derived from an EMBL/GenBank/DDBJ whole genome shotgun (WGS) entry which is preliminary data.</text>
</comment>
<dbReference type="Gene3D" id="3.90.25.10">
    <property type="entry name" value="UDP-galactose 4-epimerase, domain 1"/>
    <property type="match status" value="1"/>
</dbReference>
<evidence type="ECO:0000313" key="4">
    <source>
        <dbReference type="EMBL" id="PPK48896.1"/>
    </source>
</evidence>
<name>A0A2S6FZ86_9CLOT</name>
<evidence type="ECO:0000259" key="3">
    <source>
        <dbReference type="Pfam" id="PF01370"/>
    </source>
</evidence>
<proteinExistence type="inferred from homology"/>
<reference evidence="4 5" key="1">
    <citation type="submission" date="2018-02" db="EMBL/GenBank/DDBJ databases">
        <title>Genomic Encyclopedia of Archaeal and Bacterial Type Strains, Phase II (KMG-II): from individual species to whole genera.</title>
        <authorList>
            <person name="Goeker M."/>
        </authorList>
    </citation>
    <scope>NUCLEOTIDE SEQUENCE [LARGE SCALE GENOMIC DNA]</scope>
    <source>
        <strain evidence="4 5">DSM 15099</strain>
    </source>
</reference>
<dbReference type="SUPFAM" id="SSF51735">
    <property type="entry name" value="NAD(P)-binding Rossmann-fold domains"/>
    <property type="match status" value="1"/>
</dbReference>
<dbReference type="OrthoDB" id="142826at2"/>